<proteinExistence type="inferred from homology"/>
<sequence length="208" mass="23716">MLKLAIPKGRLEEKVMTYLKKTGFTFERESSILREGKDIVCFMVRPFDVPTYLVHGVADIGFCGTDVLLEKETSLIQPFFIPTNISRMVLAGPKGKGIPEGEKRIATKFPNVTQRYCETRGWHCRIIPLKGSVELAPIAGLADLIVDITETGRTLKENNLEILDEIFVIRTHVVVNPVSYRTKREEVVSFLEKLQEVIEHDFDEQPRR</sequence>
<dbReference type="AlphaFoldDB" id="D2C4Y5"/>
<dbReference type="Gene3D" id="3.40.190.10">
    <property type="entry name" value="Periplasmic binding protein-like II"/>
    <property type="match status" value="2"/>
</dbReference>
<dbReference type="EC" id="2.4.2.17" evidence="5 15"/>
<dbReference type="GO" id="GO:0003879">
    <property type="term" value="F:ATP phosphoribosyltransferase activity"/>
    <property type="evidence" value="ECO:0007669"/>
    <property type="project" value="UniProtKB-UniRule"/>
</dbReference>
<comment type="subcellular location">
    <subcellularLocation>
        <location evidence="2 15">Cytoplasm</location>
    </subcellularLocation>
</comment>
<comment type="subunit">
    <text evidence="15">Heteromultimer composed of HisG and HisZ subunits.</text>
</comment>
<keyword evidence="9 15" id="KW-0328">Glycosyltransferase</keyword>
<evidence type="ECO:0000256" key="13">
    <source>
        <dbReference type="ARBA" id="ARBA00023102"/>
    </source>
</evidence>
<keyword evidence="8 15" id="KW-0028">Amino-acid biosynthesis</keyword>
<comment type="catalytic activity">
    <reaction evidence="1 15">
        <text>1-(5-phospho-beta-D-ribosyl)-ATP + diphosphate = 5-phospho-alpha-D-ribose 1-diphosphate + ATP</text>
        <dbReference type="Rhea" id="RHEA:18473"/>
        <dbReference type="ChEBI" id="CHEBI:30616"/>
        <dbReference type="ChEBI" id="CHEBI:33019"/>
        <dbReference type="ChEBI" id="CHEBI:58017"/>
        <dbReference type="ChEBI" id="CHEBI:73183"/>
        <dbReference type="EC" id="2.4.2.17"/>
    </reaction>
</comment>
<evidence type="ECO:0000256" key="7">
    <source>
        <dbReference type="ARBA" id="ARBA00022490"/>
    </source>
</evidence>
<evidence type="ECO:0000313" key="17">
    <source>
        <dbReference type="EMBL" id="ADA67789.1"/>
    </source>
</evidence>
<keyword evidence="10 15" id="KW-0808">Transferase</keyword>
<dbReference type="InterPro" id="IPR018198">
    <property type="entry name" value="ATP_PRibTrfase_CS"/>
</dbReference>
<evidence type="ECO:0000256" key="11">
    <source>
        <dbReference type="ARBA" id="ARBA00022741"/>
    </source>
</evidence>
<evidence type="ECO:0000256" key="10">
    <source>
        <dbReference type="ARBA" id="ARBA00022679"/>
    </source>
</evidence>
<comment type="similarity">
    <text evidence="4 15">Belongs to the ATP phosphoribosyltransferase family. Short subfamily.</text>
</comment>
<keyword evidence="12 15" id="KW-0067">ATP-binding</keyword>
<dbReference type="UniPathway" id="UPA00031">
    <property type="reaction ID" value="UER00006"/>
</dbReference>
<dbReference type="RefSeq" id="WP_011944119.1">
    <property type="nucleotide sequence ID" value="NC_013642.1"/>
</dbReference>
<comment type="domain">
    <text evidence="15">Lacks the C-terminal regulatory region which is replaced by HisZ.</text>
</comment>
<keyword evidence="11 15" id="KW-0547">Nucleotide-binding</keyword>
<comment type="pathway">
    <text evidence="3 15">Amino-acid biosynthesis; L-histidine biosynthesis; L-histidine from 5-phospho-alpha-D-ribose 1-diphosphate: step 1/9.</text>
</comment>
<dbReference type="InterPro" id="IPR013820">
    <property type="entry name" value="ATP_PRibTrfase_cat"/>
</dbReference>
<dbReference type="InterPro" id="IPR024893">
    <property type="entry name" value="ATP_PRibTrfase_HisG_short"/>
</dbReference>
<organism evidence="17 18">
    <name type="scientific">Thermotoga petrophila (strain ATCC BAA-489 / DSM 13996 / JCM 10882 / RKU-10)</name>
    <name type="common">Thermotoga naphthophila</name>
    <dbReference type="NCBI Taxonomy" id="590168"/>
    <lineage>
        <taxon>Bacteria</taxon>
        <taxon>Thermotogati</taxon>
        <taxon>Thermotogota</taxon>
        <taxon>Thermotogae</taxon>
        <taxon>Thermotogales</taxon>
        <taxon>Thermotogaceae</taxon>
        <taxon>Thermotoga</taxon>
    </lineage>
</organism>
<evidence type="ECO:0000256" key="4">
    <source>
        <dbReference type="ARBA" id="ARBA00009489"/>
    </source>
</evidence>
<dbReference type="KEGG" id="tnp:Tnap_1722"/>
<evidence type="ECO:0000256" key="8">
    <source>
        <dbReference type="ARBA" id="ARBA00022605"/>
    </source>
</evidence>
<keyword evidence="7 15" id="KW-0963">Cytoplasm</keyword>
<name>D2C4Y5_THEP2</name>
<dbReference type="Pfam" id="PF01634">
    <property type="entry name" value="HisG"/>
    <property type="match status" value="1"/>
</dbReference>
<accession>D2C4Y5</accession>
<evidence type="ECO:0000256" key="9">
    <source>
        <dbReference type="ARBA" id="ARBA00022676"/>
    </source>
</evidence>
<evidence type="ECO:0000256" key="3">
    <source>
        <dbReference type="ARBA" id="ARBA00004667"/>
    </source>
</evidence>
<dbReference type="GO" id="GO:0005524">
    <property type="term" value="F:ATP binding"/>
    <property type="evidence" value="ECO:0007669"/>
    <property type="project" value="UniProtKB-KW"/>
</dbReference>
<evidence type="ECO:0000256" key="6">
    <source>
        <dbReference type="ARBA" id="ARBA00020998"/>
    </source>
</evidence>
<dbReference type="HAMAP" id="MF_01018">
    <property type="entry name" value="HisG_Short"/>
    <property type="match status" value="1"/>
</dbReference>
<dbReference type="GO" id="GO:0005737">
    <property type="term" value="C:cytoplasm"/>
    <property type="evidence" value="ECO:0007669"/>
    <property type="project" value="UniProtKB-SubCell"/>
</dbReference>
<evidence type="ECO:0000256" key="2">
    <source>
        <dbReference type="ARBA" id="ARBA00004496"/>
    </source>
</evidence>
<dbReference type="SUPFAM" id="SSF53850">
    <property type="entry name" value="Periplasmic binding protein-like II"/>
    <property type="match status" value="1"/>
</dbReference>
<dbReference type="PANTHER" id="PTHR21403">
    <property type="entry name" value="ATP PHOSPHORIBOSYLTRANSFERASE ATP-PRTASE"/>
    <property type="match status" value="1"/>
</dbReference>
<keyword evidence="18" id="KW-1185">Reference proteome</keyword>
<dbReference type="FunFam" id="3.40.190.10:FF:000008">
    <property type="entry name" value="ATP phosphoribosyltransferase"/>
    <property type="match status" value="1"/>
</dbReference>
<keyword evidence="13 15" id="KW-0368">Histidine biosynthesis</keyword>
<dbReference type="PANTHER" id="PTHR21403:SF8">
    <property type="entry name" value="ATP PHOSPHORIBOSYLTRANSFERASE"/>
    <property type="match status" value="1"/>
</dbReference>
<dbReference type="SMR" id="D2C4Y5"/>
<reference evidence="17 18" key="1">
    <citation type="submission" date="2009-12" db="EMBL/GenBank/DDBJ databases">
        <title>Complete sequence of Thermotoga petrophila RKU-1.</title>
        <authorList>
            <consortium name="US DOE Joint Genome Institute"/>
            <person name="Lucas S."/>
            <person name="Copeland A."/>
            <person name="Lapidus A."/>
            <person name="Glavina del Rio T."/>
            <person name="Dalin E."/>
            <person name="Tice H."/>
            <person name="Bruce D."/>
            <person name="Goodwin L."/>
            <person name="Pitluck S."/>
            <person name="Munk A.C."/>
            <person name="Brettin T."/>
            <person name="Detter J.C."/>
            <person name="Han C."/>
            <person name="Tapia R."/>
            <person name="Larimer F."/>
            <person name="Land M."/>
            <person name="Hauser L."/>
            <person name="Kyrpides N."/>
            <person name="Mikhailova N."/>
            <person name="Nelson K.E."/>
            <person name="Gogarten J.P."/>
            <person name="Noll K.M."/>
        </authorList>
    </citation>
    <scope>NUCLEOTIDE SEQUENCE [LARGE SCALE GENOMIC DNA]</scope>
    <source>
        <strain evidence="18">ATCC BAA-489 / DSM 13996 / JCM 10882 / RKU-10</strain>
    </source>
</reference>
<evidence type="ECO:0000256" key="12">
    <source>
        <dbReference type="ARBA" id="ARBA00022840"/>
    </source>
</evidence>
<evidence type="ECO:0000256" key="1">
    <source>
        <dbReference type="ARBA" id="ARBA00000915"/>
    </source>
</evidence>
<gene>
    <name evidence="15" type="primary">hisG</name>
    <name evidence="17" type="ordered locus">Tnap_1722</name>
</gene>
<dbReference type="NCBIfam" id="TIGR00070">
    <property type="entry name" value="hisG"/>
    <property type="match status" value="1"/>
</dbReference>
<protein>
    <recommendedName>
        <fullName evidence="6 15">ATP phosphoribosyltransferase</fullName>
        <shortName evidence="15">ATP-PRT</shortName>
        <shortName evidence="15">ATP-PRTase</shortName>
        <ecNumber evidence="5 15">2.4.2.17</ecNumber>
    </recommendedName>
</protein>
<dbReference type="PROSITE" id="PS01316">
    <property type="entry name" value="ATP_P_PHORIBOSYLTR"/>
    <property type="match status" value="1"/>
</dbReference>
<evidence type="ECO:0000256" key="14">
    <source>
        <dbReference type="ARBA" id="ARBA00024861"/>
    </source>
</evidence>
<evidence type="ECO:0000256" key="5">
    <source>
        <dbReference type="ARBA" id="ARBA00011946"/>
    </source>
</evidence>
<dbReference type="Proteomes" id="UP000000940">
    <property type="component" value="Chromosome"/>
</dbReference>
<evidence type="ECO:0000313" key="18">
    <source>
        <dbReference type="Proteomes" id="UP000000940"/>
    </source>
</evidence>
<dbReference type="HOGENOM" id="CLU_038115_2_0_0"/>
<dbReference type="GO" id="GO:0000105">
    <property type="term" value="P:L-histidine biosynthetic process"/>
    <property type="evidence" value="ECO:0007669"/>
    <property type="project" value="UniProtKB-UniRule"/>
</dbReference>
<dbReference type="CDD" id="cd13595">
    <property type="entry name" value="PBP2_HisGs"/>
    <property type="match status" value="1"/>
</dbReference>
<comment type="function">
    <text evidence="14 15">Catalyzes the condensation of ATP and 5-phosphoribose 1-diphosphate to form N'-(5'-phosphoribosyl)-ATP (PR-ATP). Has a crucial role in the pathway because the rate of histidine biosynthesis seems to be controlled primarily by regulation of HisG enzymatic activity.</text>
</comment>
<feature type="domain" description="ATP phosphoribosyltransferase catalytic" evidence="16">
    <location>
        <begin position="45"/>
        <end position="195"/>
    </location>
</feature>
<dbReference type="EMBL" id="CP001839">
    <property type="protein sequence ID" value="ADA67789.1"/>
    <property type="molecule type" value="Genomic_DNA"/>
</dbReference>
<evidence type="ECO:0000256" key="15">
    <source>
        <dbReference type="HAMAP-Rule" id="MF_01018"/>
    </source>
</evidence>
<dbReference type="InterPro" id="IPR001348">
    <property type="entry name" value="ATP_PRibTrfase_HisG"/>
</dbReference>
<evidence type="ECO:0000259" key="16">
    <source>
        <dbReference type="Pfam" id="PF01634"/>
    </source>
</evidence>